<dbReference type="Pfam" id="PF12470">
    <property type="entry name" value="SUFU_C"/>
    <property type="match status" value="1"/>
</dbReference>
<protein>
    <recommendedName>
        <fullName evidence="5">Suppressor of fused homolog</fullName>
    </recommendedName>
</protein>
<dbReference type="SUPFAM" id="SSF103359">
    <property type="entry name" value="Suppressor of Fused, N-terminal domain"/>
    <property type="match status" value="1"/>
</dbReference>
<dbReference type="Proteomes" id="UP000594262">
    <property type="component" value="Unplaced"/>
</dbReference>
<dbReference type="InterPro" id="IPR020941">
    <property type="entry name" value="SUFU-like_domain"/>
</dbReference>
<name>A0A7M5V0C5_9CNID</name>
<evidence type="ECO:0000313" key="4">
    <source>
        <dbReference type="Proteomes" id="UP000594262"/>
    </source>
</evidence>
<feature type="domain" description="Suppressor of fused-like" evidence="1">
    <location>
        <begin position="42"/>
        <end position="222"/>
    </location>
</feature>
<dbReference type="Gene3D" id="3.30.1360.230">
    <property type="entry name" value="Sufu, C-terminal domain"/>
    <property type="match status" value="1"/>
</dbReference>
<dbReference type="GO" id="GO:0005737">
    <property type="term" value="C:cytoplasm"/>
    <property type="evidence" value="ECO:0007669"/>
    <property type="project" value="TreeGrafter"/>
</dbReference>
<dbReference type="InterPro" id="IPR016591">
    <property type="entry name" value="Suppressor_of_fused_euk"/>
</dbReference>
<evidence type="ECO:0000259" key="1">
    <source>
        <dbReference type="Pfam" id="PF05076"/>
    </source>
</evidence>
<dbReference type="PANTHER" id="PTHR10928:SF2">
    <property type="entry name" value="SUPPRESSOR OF FUSED HOMOLOG"/>
    <property type="match status" value="1"/>
</dbReference>
<keyword evidence="4" id="KW-1185">Reference proteome</keyword>
<dbReference type="InterPro" id="IPR038489">
    <property type="entry name" value="SUFU_C_sf"/>
</dbReference>
<dbReference type="PANTHER" id="PTHR10928">
    <property type="entry name" value="SUPPRESSOR OF FUSED"/>
    <property type="match status" value="1"/>
</dbReference>
<organism evidence="3 4">
    <name type="scientific">Clytia hemisphaerica</name>
    <dbReference type="NCBI Taxonomy" id="252671"/>
    <lineage>
        <taxon>Eukaryota</taxon>
        <taxon>Metazoa</taxon>
        <taxon>Cnidaria</taxon>
        <taxon>Hydrozoa</taxon>
        <taxon>Hydroidolina</taxon>
        <taxon>Leptothecata</taxon>
        <taxon>Obeliida</taxon>
        <taxon>Clytiidae</taxon>
        <taxon>Clytia</taxon>
    </lineage>
</organism>
<dbReference type="EnsemblMetazoa" id="CLYHEMT004192.1">
    <property type="protein sequence ID" value="CLYHEMP004192.1"/>
    <property type="gene ID" value="CLYHEMG004192"/>
</dbReference>
<dbReference type="RefSeq" id="XP_066929454.1">
    <property type="nucleotide sequence ID" value="XM_067073353.1"/>
</dbReference>
<feature type="domain" description="Suppressor of fused C-terminal" evidence="2">
    <location>
        <begin position="235"/>
        <end position="434"/>
    </location>
</feature>
<dbReference type="PIRSF" id="PIRSF011844">
    <property type="entry name" value="Suppressor_of_fused_protein"/>
    <property type="match status" value="1"/>
</dbReference>
<dbReference type="InterPro" id="IPR024314">
    <property type="entry name" value="SUFU_C"/>
</dbReference>
<dbReference type="InterPro" id="IPR007768">
    <property type="entry name" value="Suppressor_of_fused"/>
</dbReference>
<dbReference type="InterPro" id="IPR037181">
    <property type="entry name" value="SUFU_N"/>
</dbReference>
<dbReference type="AlphaFoldDB" id="A0A7M5V0C5"/>
<dbReference type="Pfam" id="PF05076">
    <property type="entry name" value="SUFU"/>
    <property type="match status" value="1"/>
</dbReference>
<evidence type="ECO:0000259" key="2">
    <source>
        <dbReference type="Pfam" id="PF12470"/>
    </source>
</evidence>
<evidence type="ECO:0000313" key="3">
    <source>
        <dbReference type="EnsemblMetazoa" id="CLYHEMP004192.1"/>
    </source>
</evidence>
<dbReference type="GeneID" id="136817008"/>
<evidence type="ECO:0008006" key="5">
    <source>
        <dbReference type="Google" id="ProtNLM"/>
    </source>
</evidence>
<proteinExistence type="predicted"/>
<dbReference type="OrthoDB" id="10038834at2759"/>
<dbReference type="GO" id="GO:0005634">
    <property type="term" value="C:nucleus"/>
    <property type="evidence" value="ECO:0007669"/>
    <property type="project" value="TreeGrafter"/>
</dbReference>
<accession>A0A7M5V0C5</accession>
<reference evidence="3" key="1">
    <citation type="submission" date="2021-01" db="UniProtKB">
        <authorList>
            <consortium name="EnsemblMetazoa"/>
        </authorList>
    </citation>
    <scope>IDENTIFICATION</scope>
</reference>
<sequence>MNRTQQQTPPGLAAIYRYLRRIYPNQTNPLQVTALVKYWLNGPDPLDFVSMYDNPGDSILNVPPHWHYVSCGLSDLHGDGRIHEATQDDTGPSGYGFELTFRLRKMPGEEYPPTWPAELMQNLAKYVFKSEQMLCATDHISWHTPLNANDKMTNINQMLLSEDPQLHQLNTPFGYVNFMQIIGVFTEELQAAQQWNGLAVINLLRQIPEAGGHWFVTDMTRQKSIFQMNPRLREMVEIGIADEGSNLSGVSAKCWWGECSKDRIHEALATAHNNQYPERPTSSALSNRIRSSLQNYRNEAAVENERASRASNYSSVSELLKSRPITEGLQLRFNLEAAALLPLAIRGRLAHGRHFTFKGAQSDCAITFVSTDITGTSVDEKYPYAALQNWLQVLIPDDFLETLAHDFDQLQRRPDEISLPKLYAWPQRNLMITIVGDS</sequence>